<sequence>MSESEAHEVLALADKRAEYRSWFSGYKYDEAAELYERAGNIFKLLKKPKEAGLAFSRAADMYVKAGEPQEASQRYMNASKVLKKEYPQDAINASEKAIKIMVDGGRFYMAASQKKEVAKIYEIDILDKASAKKAYEVAADWYMGEDSKALANQCLINVASLAGDLGEFQQAIDVFESIAQESVNDNLTKWSVKDYLFKAGLCHLASFEPTNPHILGKAIERYKVLDFNFGNTRECTLLQNLYEAVKDGDVESFTNHLADYDQLSPLDNWKTSLLLHTKRRIKESQEVEEDLT</sequence>
<dbReference type="GO" id="GO:0019905">
    <property type="term" value="F:syntaxin binding"/>
    <property type="evidence" value="ECO:0007669"/>
    <property type="project" value="TreeGrafter"/>
</dbReference>
<comment type="caution">
    <text evidence="8">The sequence shown here is derived from an EMBL/GenBank/DDBJ whole genome shotgun (WGS) entry which is preliminary data.</text>
</comment>
<dbReference type="AlphaFoldDB" id="A0A9W8DVC8"/>
<dbReference type="GO" id="GO:0005483">
    <property type="term" value="F:soluble NSF attachment protein activity"/>
    <property type="evidence" value="ECO:0007669"/>
    <property type="project" value="TreeGrafter"/>
</dbReference>
<dbReference type="Gene3D" id="1.25.40.10">
    <property type="entry name" value="Tetratricopeptide repeat domain"/>
    <property type="match status" value="1"/>
</dbReference>
<dbReference type="PANTHER" id="PTHR13768:SF8">
    <property type="entry name" value="ALPHA-SOLUBLE NSF ATTACHMENT PROTEIN"/>
    <property type="match status" value="1"/>
</dbReference>
<evidence type="ECO:0000256" key="4">
    <source>
        <dbReference type="ARBA" id="ARBA00022892"/>
    </source>
</evidence>
<gene>
    <name evidence="8" type="primary">SEC17</name>
    <name evidence="8" type="ORF">H4219_002013</name>
</gene>
<dbReference type="GO" id="GO:0031201">
    <property type="term" value="C:SNARE complex"/>
    <property type="evidence" value="ECO:0007669"/>
    <property type="project" value="TreeGrafter"/>
</dbReference>
<comment type="function">
    <text evidence="7">Required for vesicular transport between the endoplasmic reticulum and the Golgi apparatus.</text>
</comment>
<comment type="similarity">
    <text evidence="2 7">Belongs to the SNAP family.</text>
</comment>
<dbReference type="InterPro" id="IPR000744">
    <property type="entry name" value="NSF_attach"/>
</dbReference>
<dbReference type="EMBL" id="JANBPU010000027">
    <property type="protein sequence ID" value="KAJ1919421.1"/>
    <property type="molecule type" value="Genomic_DNA"/>
</dbReference>
<comment type="subcellular location">
    <subcellularLocation>
        <location evidence="1 7">Membrane</location>
        <topology evidence="1 7">Peripheral membrane protein</topology>
    </subcellularLocation>
</comment>
<dbReference type="Pfam" id="PF14938">
    <property type="entry name" value="SNAP"/>
    <property type="match status" value="1"/>
</dbReference>
<reference evidence="8" key="1">
    <citation type="submission" date="2022-07" db="EMBL/GenBank/DDBJ databases">
        <title>Phylogenomic reconstructions and comparative analyses of Kickxellomycotina fungi.</title>
        <authorList>
            <person name="Reynolds N.K."/>
            <person name="Stajich J.E."/>
            <person name="Barry K."/>
            <person name="Grigoriev I.V."/>
            <person name="Crous P."/>
            <person name="Smith M.E."/>
        </authorList>
    </citation>
    <scope>NUCLEOTIDE SEQUENCE</scope>
    <source>
        <strain evidence="8">NBRC 100468</strain>
    </source>
</reference>
<protein>
    <submittedName>
        <fullName evidence="8">Vesicular-fusion protein S17</fullName>
    </submittedName>
</protein>
<accession>A0A9W8DVC8</accession>
<keyword evidence="3 7" id="KW-0813">Transport</keyword>
<evidence type="ECO:0000256" key="2">
    <source>
        <dbReference type="ARBA" id="ARBA00010050"/>
    </source>
</evidence>
<keyword evidence="6 7" id="KW-0472">Membrane</keyword>
<evidence type="ECO:0000313" key="8">
    <source>
        <dbReference type="EMBL" id="KAJ1919421.1"/>
    </source>
</evidence>
<keyword evidence="5 7" id="KW-0653">Protein transport</keyword>
<keyword evidence="4 7" id="KW-0931">ER-Golgi transport</keyword>
<evidence type="ECO:0000256" key="5">
    <source>
        <dbReference type="ARBA" id="ARBA00022927"/>
    </source>
</evidence>
<dbReference type="GO" id="GO:0005774">
    <property type="term" value="C:vacuolar membrane"/>
    <property type="evidence" value="ECO:0007669"/>
    <property type="project" value="TreeGrafter"/>
</dbReference>
<dbReference type="FunFam" id="1.25.40.10:FF:000049">
    <property type="entry name" value="Alpha-soluble NSF attachment protein-like"/>
    <property type="match status" value="1"/>
</dbReference>
<dbReference type="GO" id="GO:0006886">
    <property type="term" value="P:intracellular protein transport"/>
    <property type="evidence" value="ECO:0007669"/>
    <property type="project" value="UniProtKB-UniRule"/>
</dbReference>
<dbReference type="OrthoDB" id="9984275at2759"/>
<evidence type="ECO:0000256" key="1">
    <source>
        <dbReference type="ARBA" id="ARBA00004170"/>
    </source>
</evidence>
<evidence type="ECO:0000256" key="6">
    <source>
        <dbReference type="ARBA" id="ARBA00023136"/>
    </source>
</evidence>
<evidence type="ECO:0000313" key="9">
    <source>
        <dbReference type="Proteomes" id="UP001150538"/>
    </source>
</evidence>
<organism evidence="8 9">
    <name type="scientific">Mycoemilia scoparia</name>
    <dbReference type="NCBI Taxonomy" id="417184"/>
    <lineage>
        <taxon>Eukaryota</taxon>
        <taxon>Fungi</taxon>
        <taxon>Fungi incertae sedis</taxon>
        <taxon>Zoopagomycota</taxon>
        <taxon>Kickxellomycotina</taxon>
        <taxon>Kickxellomycetes</taxon>
        <taxon>Kickxellales</taxon>
        <taxon>Kickxellaceae</taxon>
        <taxon>Mycoemilia</taxon>
    </lineage>
</organism>
<evidence type="ECO:0000256" key="3">
    <source>
        <dbReference type="ARBA" id="ARBA00022448"/>
    </source>
</evidence>
<keyword evidence="9" id="KW-1185">Reference proteome</keyword>
<name>A0A9W8DVC8_9FUNG</name>
<dbReference type="PANTHER" id="PTHR13768">
    <property type="entry name" value="SOLUBLE NSF ATTACHMENT PROTEIN SNAP"/>
    <property type="match status" value="1"/>
</dbReference>
<dbReference type="GO" id="GO:0035494">
    <property type="term" value="P:SNARE complex disassembly"/>
    <property type="evidence" value="ECO:0007669"/>
    <property type="project" value="TreeGrafter"/>
</dbReference>
<dbReference type="Proteomes" id="UP001150538">
    <property type="component" value="Unassembled WGS sequence"/>
</dbReference>
<dbReference type="CDD" id="cd15832">
    <property type="entry name" value="SNAP"/>
    <property type="match status" value="1"/>
</dbReference>
<dbReference type="SUPFAM" id="SSF48452">
    <property type="entry name" value="TPR-like"/>
    <property type="match status" value="1"/>
</dbReference>
<dbReference type="PRINTS" id="PR00448">
    <property type="entry name" value="NSFATTACHMNT"/>
</dbReference>
<dbReference type="InterPro" id="IPR011990">
    <property type="entry name" value="TPR-like_helical_dom_sf"/>
</dbReference>
<evidence type="ECO:0000256" key="7">
    <source>
        <dbReference type="RuleBase" id="RU367013"/>
    </source>
</evidence>
<proteinExistence type="inferred from homology"/>